<dbReference type="Proteomes" id="UP000233551">
    <property type="component" value="Unassembled WGS sequence"/>
</dbReference>
<evidence type="ECO:0000313" key="1">
    <source>
        <dbReference type="EMBL" id="PKI74893.1"/>
    </source>
</evidence>
<sequence>MQAITMVVLTLKHINCGKKICPLLCFGVGKFFFAARSIKLIHEDIIEFAESFDARVFGSAKAAAKDAAVVTPLMDFVHQKRASKGASPTRVMFPSCGYMFGRDTPMPSMIHRQ</sequence>
<reference evidence="1 2" key="1">
    <citation type="submission" date="2017-11" db="EMBL/GenBank/DDBJ databases">
        <title>De-novo sequencing of pomegranate (Punica granatum L.) genome.</title>
        <authorList>
            <person name="Akparov Z."/>
            <person name="Amiraslanov A."/>
            <person name="Hajiyeva S."/>
            <person name="Abbasov M."/>
            <person name="Kaur K."/>
            <person name="Hamwieh A."/>
            <person name="Solovyev V."/>
            <person name="Salamov A."/>
            <person name="Braich B."/>
            <person name="Kosarev P."/>
            <person name="Mahmoud A."/>
            <person name="Hajiyev E."/>
            <person name="Babayeva S."/>
            <person name="Izzatullayeva V."/>
            <person name="Mammadov A."/>
            <person name="Mammadov A."/>
            <person name="Sharifova S."/>
            <person name="Ojaghi J."/>
            <person name="Eynullazada K."/>
            <person name="Bayramov B."/>
            <person name="Abdulazimova A."/>
            <person name="Shahmuradov I."/>
        </authorList>
    </citation>
    <scope>NUCLEOTIDE SEQUENCE [LARGE SCALE GENOMIC DNA]</scope>
    <source>
        <strain evidence="2">cv. AG2017</strain>
        <tissue evidence="1">Leaf</tissue>
    </source>
</reference>
<dbReference type="AlphaFoldDB" id="A0A2I0L2N9"/>
<keyword evidence="2" id="KW-1185">Reference proteome</keyword>
<protein>
    <submittedName>
        <fullName evidence="1">Uncharacterized protein</fullName>
    </submittedName>
</protein>
<evidence type="ECO:0000313" key="2">
    <source>
        <dbReference type="Proteomes" id="UP000233551"/>
    </source>
</evidence>
<accession>A0A2I0L2N9</accession>
<name>A0A2I0L2N9_PUNGR</name>
<dbReference type="EMBL" id="PGOL01000189">
    <property type="protein sequence ID" value="PKI74893.1"/>
    <property type="molecule type" value="Genomic_DNA"/>
</dbReference>
<proteinExistence type="predicted"/>
<comment type="caution">
    <text evidence="1">The sequence shown here is derived from an EMBL/GenBank/DDBJ whole genome shotgun (WGS) entry which is preliminary data.</text>
</comment>
<organism evidence="1 2">
    <name type="scientific">Punica granatum</name>
    <name type="common">Pomegranate</name>
    <dbReference type="NCBI Taxonomy" id="22663"/>
    <lineage>
        <taxon>Eukaryota</taxon>
        <taxon>Viridiplantae</taxon>
        <taxon>Streptophyta</taxon>
        <taxon>Embryophyta</taxon>
        <taxon>Tracheophyta</taxon>
        <taxon>Spermatophyta</taxon>
        <taxon>Magnoliopsida</taxon>
        <taxon>eudicotyledons</taxon>
        <taxon>Gunneridae</taxon>
        <taxon>Pentapetalae</taxon>
        <taxon>rosids</taxon>
        <taxon>malvids</taxon>
        <taxon>Myrtales</taxon>
        <taxon>Lythraceae</taxon>
        <taxon>Punica</taxon>
    </lineage>
</organism>
<gene>
    <name evidence="1" type="ORF">CRG98_004665</name>
</gene>